<dbReference type="NCBIfam" id="NF033103">
    <property type="entry name" value="bla_class_A"/>
    <property type="match status" value="1"/>
</dbReference>
<gene>
    <name evidence="6" type="primary">bla</name>
    <name evidence="6" type="ORF">IAD20_01610</name>
</gene>
<proteinExistence type="inferred from homology"/>
<keyword evidence="4" id="KW-1133">Transmembrane helix</keyword>
<reference evidence="6" key="1">
    <citation type="submission" date="2020-10" db="EMBL/GenBank/DDBJ databases">
        <authorList>
            <person name="Gilroy R."/>
        </authorList>
    </citation>
    <scope>NUCLEOTIDE SEQUENCE</scope>
    <source>
        <strain evidence="6">ChiW3-316</strain>
    </source>
</reference>
<dbReference type="EC" id="3.5.2.6" evidence="3"/>
<comment type="catalytic activity">
    <reaction evidence="1">
        <text>a beta-lactam + H2O = a substituted beta-amino acid</text>
        <dbReference type="Rhea" id="RHEA:20401"/>
        <dbReference type="ChEBI" id="CHEBI:15377"/>
        <dbReference type="ChEBI" id="CHEBI:35627"/>
        <dbReference type="ChEBI" id="CHEBI:140347"/>
        <dbReference type="EC" id="3.5.2.6"/>
    </reaction>
</comment>
<name>A0A9D1SAC4_9PROT</name>
<evidence type="ECO:0000313" key="6">
    <source>
        <dbReference type="EMBL" id="HIU52760.1"/>
    </source>
</evidence>
<dbReference type="Gene3D" id="3.40.710.10">
    <property type="entry name" value="DD-peptidase/beta-lactamase superfamily"/>
    <property type="match status" value="1"/>
</dbReference>
<evidence type="ECO:0000256" key="2">
    <source>
        <dbReference type="ARBA" id="ARBA00009009"/>
    </source>
</evidence>
<dbReference type="AlphaFoldDB" id="A0A9D1SAC4"/>
<dbReference type="GO" id="GO:0008800">
    <property type="term" value="F:beta-lactamase activity"/>
    <property type="evidence" value="ECO:0007669"/>
    <property type="project" value="UniProtKB-EC"/>
</dbReference>
<keyword evidence="4" id="KW-0472">Membrane</keyword>
<dbReference type="GO" id="GO:0030655">
    <property type="term" value="P:beta-lactam antibiotic catabolic process"/>
    <property type="evidence" value="ECO:0007669"/>
    <property type="project" value="InterPro"/>
</dbReference>
<dbReference type="GO" id="GO:0046677">
    <property type="term" value="P:response to antibiotic"/>
    <property type="evidence" value="ECO:0007669"/>
    <property type="project" value="InterPro"/>
</dbReference>
<dbReference type="Pfam" id="PF13354">
    <property type="entry name" value="Beta-lactamase2"/>
    <property type="match status" value="1"/>
</dbReference>
<dbReference type="EMBL" id="DVNC01000015">
    <property type="protein sequence ID" value="HIU52760.1"/>
    <property type="molecule type" value="Genomic_DNA"/>
</dbReference>
<feature type="transmembrane region" description="Helical" evidence="4">
    <location>
        <begin position="15"/>
        <end position="31"/>
    </location>
</feature>
<dbReference type="InterPro" id="IPR000871">
    <property type="entry name" value="Beta-lactam_class-A"/>
</dbReference>
<comment type="similarity">
    <text evidence="2">Belongs to the class-A beta-lactamase family.</text>
</comment>
<dbReference type="Proteomes" id="UP000824107">
    <property type="component" value="Unassembled WGS sequence"/>
</dbReference>
<dbReference type="PANTHER" id="PTHR35333:SF3">
    <property type="entry name" value="BETA-LACTAMASE-TYPE TRANSPEPTIDASE FOLD CONTAINING PROTEIN"/>
    <property type="match status" value="1"/>
</dbReference>
<organism evidence="6 7">
    <name type="scientific">Candidatus Scatocola faecipullorum</name>
    <dbReference type="NCBI Taxonomy" id="2840917"/>
    <lineage>
        <taxon>Bacteria</taxon>
        <taxon>Pseudomonadati</taxon>
        <taxon>Pseudomonadota</taxon>
        <taxon>Alphaproteobacteria</taxon>
        <taxon>Rhodospirillales</taxon>
        <taxon>Rhodospirillaceae</taxon>
        <taxon>Rhodospirillaceae incertae sedis</taxon>
        <taxon>Candidatus Scatocola</taxon>
    </lineage>
</organism>
<evidence type="ECO:0000256" key="4">
    <source>
        <dbReference type="SAM" id="Phobius"/>
    </source>
</evidence>
<dbReference type="InterPro" id="IPR045155">
    <property type="entry name" value="Beta-lactam_cat"/>
</dbReference>
<protein>
    <recommendedName>
        <fullName evidence="3">beta-lactamase</fullName>
        <ecNumber evidence="3">3.5.2.6</ecNumber>
    </recommendedName>
</protein>
<keyword evidence="4" id="KW-0812">Transmembrane</keyword>
<accession>A0A9D1SAC4</accession>
<evidence type="ECO:0000313" key="7">
    <source>
        <dbReference type="Proteomes" id="UP000824107"/>
    </source>
</evidence>
<evidence type="ECO:0000256" key="3">
    <source>
        <dbReference type="ARBA" id="ARBA00012865"/>
    </source>
</evidence>
<dbReference type="InterPro" id="IPR012338">
    <property type="entry name" value="Beta-lactam/transpept-like"/>
</dbReference>
<evidence type="ECO:0000256" key="1">
    <source>
        <dbReference type="ARBA" id="ARBA00001526"/>
    </source>
</evidence>
<sequence>MRDYGKEKAEMKKKILLICSGLFVLWAFWLIENSLYLKLKLATFGSGSRVGIAVLSGDKVLTVGKGAMPLMSVFKMFVALNVLEHQEKDKVLIVTEEMINRDTYSPMLKDYPVVPFKISVAELLKYMVSASDNNATDILLAFGGDIRATQDYVRGLGFPGIVLKVNEQEMHENIRNQYLNRAVPADVVKLLRVVRESELLTNENKRFFEALMTETVTGADKIKKYLPSNVVVGHKTGSSDRLENGIKIADNDVGFVRLPDGREYYLGVMIADSPMSDRDNAELIARISKIVYRHFEENRRF</sequence>
<evidence type="ECO:0000259" key="5">
    <source>
        <dbReference type="Pfam" id="PF13354"/>
    </source>
</evidence>
<reference evidence="6" key="2">
    <citation type="journal article" date="2021" name="PeerJ">
        <title>Extensive microbial diversity within the chicken gut microbiome revealed by metagenomics and culture.</title>
        <authorList>
            <person name="Gilroy R."/>
            <person name="Ravi A."/>
            <person name="Getino M."/>
            <person name="Pursley I."/>
            <person name="Horton D.L."/>
            <person name="Alikhan N.F."/>
            <person name="Baker D."/>
            <person name="Gharbi K."/>
            <person name="Hall N."/>
            <person name="Watson M."/>
            <person name="Adriaenssens E.M."/>
            <person name="Foster-Nyarko E."/>
            <person name="Jarju S."/>
            <person name="Secka A."/>
            <person name="Antonio M."/>
            <person name="Oren A."/>
            <person name="Chaudhuri R.R."/>
            <person name="La Ragione R."/>
            <person name="Hildebrand F."/>
            <person name="Pallen M.J."/>
        </authorList>
    </citation>
    <scope>NUCLEOTIDE SEQUENCE</scope>
    <source>
        <strain evidence="6">ChiW3-316</strain>
    </source>
</reference>
<feature type="domain" description="Beta-lactamase class A catalytic" evidence="5">
    <location>
        <begin position="59"/>
        <end position="269"/>
    </location>
</feature>
<comment type="caution">
    <text evidence="6">The sequence shown here is derived from an EMBL/GenBank/DDBJ whole genome shotgun (WGS) entry which is preliminary data.</text>
</comment>
<dbReference type="PANTHER" id="PTHR35333">
    <property type="entry name" value="BETA-LACTAMASE"/>
    <property type="match status" value="1"/>
</dbReference>
<dbReference type="SUPFAM" id="SSF56601">
    <property type="entry name" value="beta-lactamase/transpeptidase-like"/>
    <property type="match status" value="1"/>
</dbReference>